<gene>
    <name evidence="2" type="ORF">HannXRQ_Chr14g0443521</name>
</gene>
<reference evidence="3" key="1">
    <citation type="journal article" date="2017" name="Nature">
        <title>The sunflower genome provides insights into oil metabolism, flowering and Asterid evolution.</title>
        <authorList>
            <person name="Badouin H."/>
            <person name="Gouzy J."/>
            <person name="Grassa C.J."/>
            <person name="Murat F."/>
            <person name="Staton S.E."/>
            <person name="Cottret L."/>
            <person name="Lelandais-Briere C."/>
            <person name="Owens G.L."/>
            <person name="Carrere S."/>
            <person name="Mayjonade B."/>
            <person name="Legrand L."/>
            <person name="Gill N."/>
            <person name="Kane N.C."/>
            <person name="Bowers J.E."/>
            <person name="Hubner S."/>
            <person name="Bellec A."/>
            <person name="Berard A."/>
            <person name="Berges H."/>
            <person name="Blanchet N."/>
            <person name="Boniface M.C."/>
            <person name="Brunel D."/>
            <person name="Catrice O."/>
            <person name="Chaidir N."/>
            <person name="Claudel C."/>
            <person name="Donnadieu C."/>
            <person name="Faraut T."/>
            <person name="Fievet G."/>
            <person name="Helmstetter N."/>
            <person name="King M."/>
            <person name="Knapp S.J."/>
            <person name="Lai Z."/>
            <person name="Le Paslier M.C."/>
            <person name="Lippi Y."/>
            <person name="Lorenzon L."/>
            <person name="Mandel J.R."/>
            <person name="Marage G."/>
            <person name="Marchand G."/>
            <person name="Marquand E."/>
            <person name="Bret-Mestries E."/>
            <person name="Morien E."/>
            <person name="Nambeesan S."/>
            <person name="Nguyen T."/>
            <person name="Pegot-Espagnet P."/>
            <person name="Pouilly N."/>
            <person name="Raftis F."/>
            <person name="Sallet E."/>
            <person name="Schiex T."/>
            <person name="Thomas J."/>
            <person name="Vandecasteele C."/>
            <person name="Vares D."/>
            <person name="Vear F."/>
            <person name="Vautrin S."/>
            <person name="Crespi M."/>
            <person name="Mangin B."/>
            <person name="Burke J.M."/>
            <person name="Salse J."/>
            <person name="Munos S."/>
            <person name="Vincourt P."/>
            <person name="Rieseberg L.H."/>
            <person name="Langlade N.B."/>
        </authorList>
    </citation>
    <scope>NUCLEOTIDE SEQUENCE [LARGE SCALE GENOMIC DNA]</scope>
    <source>
        <strain evidence="3">cv. SF193</strain>
    </source>
</reference>
<evidence type="ECO:0000313" key="2">
    <source>
        <dbReference type="EMBL" id="OTF98248.1"/>
    </source>
</evidence>
<evidence type="ECO:0000256" key="1">
    <source>
        <dbReference type="SAM" id="SignalP"/>
    </source>
</evidence>
<keyword evidence="3" id="KW-1185">Reference proteome</keyword>
<protein>
    <submittedName>
        <fullName evidence="2">Uncharacterized protein</fullName>
    </submittedName>
</protein>
<proteinExistence type="predicted"/>
<feature type="chain" id="PRO_5012625953" evidence="1">
    <location>
        <begin position="31"/>
        <end position="54"/>
    </location>
</feature>
<keyword evidence="1" id="KW-0732">Signal</keyword>
<feature type="signal peptide" evidence="1">
    <location>
        <begin position="1"/>
        <end position="30"/>
    </location>
</feature>
<evidence type="ECO:0000313" key="3">
    <source>
        <dbReference type="Proteomes" id="UP000215914"/>
    </source>
</evidence>
<dbReference type="Proteomes" id="UP000215914">
    <property type="component" value="Chromosome 14"/>
</dbReference>
<dbReference type="EMBL" id="CM007903">
    <property type="protein sequence ID" value="OTF98248.1"/>
    <property type="molecule type" value="Genomic_DNA"/>
</dbReference>
<name>A0A251SHZ9_HELAN</name>
<dbReference type="AlphaFoldDB" id="A0A251SHZ9"/>
<organism evidence="2 3">
    <name type="scientific">Helianthus annuus</name>
    <name type="common">Common sunflower</name>
    <dbReference type="NCBI Taxonomy" id="4232"/>
    <lineage>
        <taxon>Eukaryota</taxon>
        <taxon>Viridiplantae</taxon>
        <taxon>Streptophyta</taxon>
        <taxon>Embryophyta</taxon>
        <taxon>Tracheophyta</taxon>
        <taxon>Spermatophyta</taxon>
        <taxon>Magnoliopsida</taxon>
        <taxon>eudicotyledons</taxon>
        <taxon>Gunneridae</taxon>
        <taxon>Pentapetalae</taxon>
        <taxon>asterids</taxon>
        <taxon>campanulids</taxon>
        <taxon>Asterales</taxon>
        <taxon>Asteraceae</taxon>
        <taxon>Asteroideae</taxon>
        <taxon>Heliantheae alliance</taxon>
        <taxon>Heliantheae</taxon>
        <taxon>Helianthus</taxon>
    </lineage>
</organism>
<dbReference type="InParanoid" id="A0A251SHZ9"/>
<sequence length="54" mass="6318">MGSSYRFFSSRHKGLLLFCCFFMIVDLSSAFNPGLSIRMRERRSFCLSCRLSRV</sequence>
<accession>A0A251SHZ9</accession>